<evidence type="ECO:0000256" key="4">
    <source>
        <dbReference type="ARBA" id="ARBA00023163"/>
    </source>
</evidence>
<dbReference type="PRINTS" id="PR00364">
    <property type="entry name" value="DISEASERSIST"/>
</dbReference>
<keyword evidence="3" id="KW-0238">DNA-binding</keyword>
<dbReference type="Pfam" id="PF13424">
    <property type="entry name" value="TPR_12"/>
    <property type="match status" value="2"/>
</dbReference>
<reference evidence="7 8" key="1">
    <citation type="submission" date="2020-03" db="EMBL/GenBank/DDBJ databases">
        <title>Isolation and identification of active actinomycetes.</title>
        <authorList>
            <person name="Sun X."/>
        </authorList>
    </citation>
    <scope>NUCLEOTIDE SEQUENCE [LARGE SCALE GENOMIC DNA]</scope>
    <source>
        <strain evidence="7 8">NEAU-D13</strain>
    </source>
</reference>
<dbReference type="SUPFAM" id="SSF46894">
    <property type="entry name" value="C-terminal effector domain of the bipartite response regulators"/>
    <property type="match status" value="1"/>
</dbReference>
<dbReference type="InterPro" id="IPR016032">
    <property type="entry name" value="Sig_transdc_resp-reg_C-effctor"/>
</dbReference>
<dbReference type="GO" id="GO:0003677">
    <property type="term" value="F:DNA binding"/>
    <property type="evidence" value="ECO:0007669"/>
    <property type="project" value="UniProtKB-KW"/>
</dbReference>
<evidence type="ECO:0000259" key="6">
    <source>
        <dbReference type="SMART" id="SM01043"/>
    </source>
</evidence>
<dbReference type="SMART" id="SM00028">
    <property type="entry name" value="TPR"/>
    <property type="match status" value="6"/>
</dbReference>
<dbReference type="PANTHER" id="PTHR35807">
    <property type="entry name" value="TRANSCRIPTIONAL REGULATOR REDD-RELATED"/>
    <property type="match status" value="1"/>
</dbReference>
<dbReference type="EMBL" id="JAAMPJ010000001">
    <property type="protein sequence ID" value="NGY58633.1"/>
    <property type="molecule type" value="Genomic_DNA"/>
</dbReference>
<dbReference type="Pfam" id="PF00486">
    <property type="entry name" value="Trans_reg_C"/>
    <property type="match status" value="1"/>
</dbReference>
<dbReference type="GO" id="GO:0043531">
    <property type="term" value="F:ADP binding"/>
    <property type="evidence" value="ECO:0007669"/>
    <property type="project" value="InterPro"/>
</dbReference>
<gene>
    <name evidence="7" type="ORF">G7043_06780</name>
</gene>
<dbReference type="PANTHER" id="PTHR35807:SF1">
    <property type="entry name" value="TRANSCRIPTIONAL REGULATOR REDD"/>
    <property type="match status" value="1"/>
</dbReference>
<dbReference type="InterPro" id="IPR005158">
    <property type="entry name" value="BTAD"/>
</dbReference>
<accession>A0A7C9VLQ5</accession>
<proteinExistence type="inferred from homology"/>
<keyword evidence="2" id="KW-0805">Transcription regulation</keyword>
<dbReference type="RefSeq" id="WP_166044638.1">
    <property type="nucleotide sequence ID" value="NZ_JAAMPJ010000001.1"/>
</dbReference>
<dbReference type="GO" id="GO:0006355">
    <property type="term" value="P:regulation of DNA-templated transcription"/>
    <property type="evidence" value="ECO:0007669"/>
    <property type="project" value="InterPro"/>
</dbReference>
<dbReference type="SMART" id="SM01043">
    <property type="entry name" value="BTAD"/>
    <property type="match status" value="1"/>
</dbReference>
<dbReference type="Gene3D" id="1.10.10.10">
    <property type="entry name" value="Winged helix-like DNA-binding domain superfamily/Winged helix DNA-binding domain"/>
    <property type="match status" value="1"/>
</dbReference>
<name>A0A7C9VLQ5_9PSEU</name>
<organism evidence="7 8">
    <name type="scientific">Lentzea alba</name>
    <dbReference type="NCBI Taxonomy" id="2714351"/>
    <lineage>
        <taxon>Bacteria</taxon>
        <taxon>Bacillati</taxon>
        <taxon>Actinomycetota</taxon>
        <taxon>Actinomycetes</taxon>
        <taxon>Pseudonocardiales</taxon>
        <taxon>Pseudonocardiaceae</taxon>
        <taxon>Lentzea</taxon>
    </lineage>
</organism>
<dbReference type="Proteomes" id="UP000481360">
    <property type="component" value="Unassembled WGS sequence"/>
</dbReference>
<evidence type="ECO:0000259" key="5">
    <source>
        <dbReference type="SMART" id="SM00862"/>
    </source>
</evidence>
<evidence type="ECO:0000313" key="7">
    <source>
        <dbReference type="EMBL" id="NGY58633.1"/>
    </source>
</evidence>
<evidence type="ECO:0000313" key="8">
    <source>
        <dbReference type="Proteomes" id="UP000481360"/>
    </source>
</evidence>
<dbReference type="InterPro" id="IPR001867">
    <property type="entry name" value="OmpR/PhoB-type_DNA-bd"/>
</dbReference>
<keyword evidence="8" id="KW-1185">Reference proteome</keyword>
<dbReference type="SUPFAM" id="SSF52540">
    <property type="entry name" value="P-loop containing nucleoside triphosphate hydrolases"/>
    <property type="match status" value="1"/>
</dbReference>
<dbReference type="InterPro" id="IPR051677">
    <property type="entry name" value="AfsR-DnrI-RedD_regulator"/>
</dbReference>
<comment type="caution">
    <text evidence="7">The sequence shown here is derived from an EMBL/GenBank/DDBJ whole genome shotgun (WGS) entry which is preliminary data.</text>
</comment>
<dbReference type="GO" id="GO:0000160">
    <property type="term" value="P:phosphorelay signal transduction system"/>
    <property type="evidence" value="ECO:0007669"/>
    <property type="project" value="InterPro"/>
</dbReference>
<dbReference type="SUPFAM" id="SSF48452">
    <property type="entry name" value="TPR-like"/>
    <property type="match status" value="2"/>
</dbReference>
<dbReference type="Gene3D" id="1.25.40.10">
    <property type="entry name" value="Tetratricopeptide repeat domain"/>
    <property type="match status" value="2"/>
</dbReference>
<protein>
    <submittedName>
        <fullName evidence="7">Tetratricopeptide repeat protein</fullName>
    </submittedName>
</protein>
<feature type="domain" description="Bacterial transcriptional activator" evidence="6">
    <location>
        <begin position="99"/>
        <end position="230"/>
    </location>
</feature>
<dbReference type="InterPro" id="IPR019734">
    <property type="entry name" value="TPR_rpt"/>
</dbReference>
<dbReference type="InterPro" id="IPR036388">
    <property type="entry name" value="WH-like_DNA-bd_sf"/>
</dbReference>
<feature type="domain" description="OmpR/PhoB-type" evidence="5">
    <location>
        <begin position="17"/>
        <end position="92"/>
    </location>
</feature>
<dbReference type="AlphaFoldDB" id="A0A7C9VLQ5"/>
<dbReference type="CDD" id="cd15831">
    <property type="entry name" value="BTAD"/>
    <property type="match status" value="1"/>
</dbReference>
<evidence type="ECO:0000256" key="2">
    <source>
        <dbReference type="ARBA" id="ARBA00023015"/>
    </source>
</evidence>
<comment type="similarity">
    <text evidence="1">Belongs to the AfsR/DnrI/RedD regulatory family.</text>
</comment>
<keyword evidence="4" id="KW-0804">Transcription</keyword>
<evidence type="ECO:0000256" key="1">
    <source>
        <dbReference type="ARBA" id="ARBA00005820"/>
    </source>
</evidence>
<sequence>MRAEFRVLGPLEVLLDGEPVAVPAGRCHVLLATLLLRPNQFVSADELIERIWAGAPSKADRARKTLQMVVARLRSALGTADCVRTRPGGYLAVVDPDQLDLLRFRALVGSGDFGAASALWRGPVLANVTSDALHCDDVPRLAEERLNALELRIEADLDRGLGREIVVELRSLVADHPLRESFWRHLMLALYRAGQQAEALAAYRQVRAKLADELGVDPGLPLQELHERILRADVPAGGRQVPRQLPSAVLNFVGRDEELRLLAKTTGVTVVHGVGGVGKTALVLRWAREVRDEFPDGDLYVNLRGFDPEAQPVDPAAVAEMLLIGLGVEETPPGAEARFALLRTTLVDRRLLLVLDNAASARQVLPLLPGAAGVRVVITSRNQLRALVSQHDAKAISLRQLDFGAARSLLVAVLGESRIDTEPESAREIAERCAGLPLALRVFAERVLRFPDTSLRQFVDELGATRLDALSDFEDVDVRSVFSWSYRALDAESARMFRLLSIHPGPDFDVSAAAALASVSVAQARRLVERLVADHLVQSRTPGRYDLHDLLRAYAAELCGDDEAAAFRLTEWYVHTLENATNFQTTMVLIQAGEVTSGVVPQEFSSWFDTLVWRRQEWANLKAVMFAALARGWHRHAQLFPLHLFKYIVMGPARRAEAVEMFEAVATFGSPREQGILKLKLASVYEDVRRHDDALRAFEEAMPLVREAGERYTEAAGLINMSSLYRKLDRVDEAIACLQRGLTIAAEIESVYLECAAQTNLVSVLHATGRAAEALPHVARSEALAPQHGDEYLKLRVRSNRAAVLISLGQHAEALPELETLAGVWRQFGDTPTEAFVLGQLGIALKRLNRREEAAVAWERSVRLWRELDDARADEVISWMTE</sequence>
<dbReference type="Pfam" id="PF03704">
    <property type="entry name" value="BTAD"/>
    <property type="match status" value="1"/>
</dbReference>
<evidence type="ECO:0000256" key="3">
    <source>
        <dbReference type="ARBA" id="ARBA00023125"/>
    </source>
</evidence>
<dbReference type="InterPro" id="IPR011990">
    <property type="entry name" value="TPR-like_helical_dom_sf"/>
</dbReference>
<dbReference type="SMART" id="SM00862">
    <property type="entry name" value="Trans_reg_C"/>
    <property type="match status" value="1"/>
</dbReference>
<dbReference type="InterPro" id="IPR027417">
    <property type="entry name" value="P-loop_NTPase"/>
</dbReference>